<accession>A0A5B9DDY7</accession>
<dbReference type="EMBL" id="CP042905">
    <property type="protein sequence ID" value="QEE17302.2"/>
    <property type="molecule type" value="Genomic_DNA"/>
</dbReference>
<dbReference type="Proteomes" id="UP000321408">
    <property type="component" value="Chromosome"/>
</dbReference>
<dbReference type="Gene3D" id="1.50.10.20">
    <property type="match status" value="1"/>
</dbReference>
<dbReference type="KEGG" id="psyt:DSAG12_03134"/>
<protein>
    <recommendedName>
        <fullName evidence="3">Prenyltransferase and squalene oxidase repeat protein</fullName>
    </recommendedName>
</protein>
<dbReference type="AlphaFoldDB" id="A0A5B9DDY7"/>
<proteinExistence type="predicted"/>
<sequence length="316" mass="37304">MPNDPHLFIKKTTSRALQIQFEAFTNQNSTNQKCYLDQLWNLPTPLKILRSQHKDGYWSYRGKRTSSIDYDLLETYKVLRDLIEKYMFNKKHSAIELASNFLFSKQSDLGDFRGIYGTQFSPNYTGAILELLIKAGYAQRPEVEKGLQWLLNYRTDDGGWAIAMRTQEMKWDDYIQTDPIIELNRSKPFSHTITGMTMRAFAMHPKYNSNPLVHAIGELLISRIFKPDVYSDRRSKAYWTKFTWPFWFSDLMSVLDSLSRLNFDPSSSQIKKGFDWFSTNQNSDGGWTFQILRNKDKQTCFWLAFELCRILKRFYH</sequence>
<keyword evidence="2" id="KW-1185">Reference proteome</keyword>
<gene>
    <name evidence="1" type="ORF">DSAG12_03134</name>
</gene>
<reference evidence="1 2" key="2">
    <citation type="journal article" date="2024" name="Int. J. Syst. Evol. Microbiol.">
        <title>Promethearchaeum syntrophicum gen. nov., sp. nov., an anaerobic, obligately syntrophic archaeon, the first isolate of the lineage 'Asgard' archaea, and proposal of the new archaeal phylum Promethearchaeota phyl. nov. and kingdom Promethearchaeati regn. nov.</title>
        <authorList>
            <person name="Imachi H."/>
            <person name="Nobu M.K."/>
            <person name="Kato S."/>
            <person name="Takaki Y."/>
            <person name="Miyazaki M."/>
            <person name="Miyata M."/>
            <person name="Ogawara M."/>
            <person name="Saito Y."/>
            <person name="Sakai S."/>
            <person name="Tahara Y.O."/>
            <person name="Takano Y."/>
            <person name="Tasumi E."/>
            <person name="Uematsu K."/>
            <person name="Yoshimura T."/>
            <person name="Itoh T."/>
            <person name="Ohkuma M."/>
            <person name="Takai K."/>
        </authorList>
    </citation>
    <scope>NUCLEOTIDE SEQUENCE [LARGE SCALE GENOMIC DNA]</scope>
    <source>
        <strain evidence="1 2">MK-D1</strain>
    </source>
</reference>
<name>A0A5B9DDY7_9ARCH</name>
<evidence type="ECO:0000313" key="2">
    <source>
        <dbReference type="Proteomes" id="UP000321408"/>
    </source>
</evidence>
<dbReference type="SUPFAM" id="SSF48239">
    <property type="entry name" value="Terpenoid cyclases/Protein prenyltransferases"/>
    <property type="match status" value="1"/>
</dbReference>
<evidence type="ECO:0008006" key="3">
    <source>
        <dbReference type="Google" id="ProtNLM"/>
    </source>
</evidence>
<reference evidence="1 2" key="1">
    <citation type="journal article" date="2020" name="Nature">
        <title>Isolation of an archaeon at the prokaryote-eukaryote interface.</title>
        <authorList>
            <person name="Imachi H."/>
            <person name="Nobu M.K."/>
            <person name="Nakahara N."/>
            <person name="Morono Y."/>
            <person name="Ogawara M."/>
            <person name="Takaki Y."/>
            <person name="Takano Y."/>
            <person name="Uematsu K."/>
            <person name="Ikuta T."/>
            <person name="Ito M."/>
            <person name="Matsui Y."/>
            <person name="Miyazaki M."/>
            <person name="Murata K."/>
            <person name="Saito Y."/>
            <person name="Sakai S."/>
            <person name="Song C."/>
            <person name="Tasumi E."/>
            <person name="Yamanaka Y."/>
            <person name="Yamaguchi T."/>
            <person name="Kamagata Y."/>
            <person name="Tamaki H."/>
            <person name="Takai K."/>
        </authorList>
    </citation>
    <scope>NUCLEOTIDE SEQUENCE [LARGE SCALE GENOMIC DNA]</scope>
    <source>
        <strain evidence="1 2">MK-D1</strain>
    </source>
</reference>
<organism evidence="1 2">
    <name type="scientific">Promethearchaeum syntrophicum</name>
    <dbReference type="NCBI Taxonomy" id="2594042"/>
    <lineage>
        <taxon>Archaea</taxon>
        <taxon>Promethearchaeati</taxon>
        <taxon>Promethearchaeota</taxon>
        <taxon>Promethearchaeia</taxon>
        <taxon>Promethearchaeales</taxon>
        <taxon>Promethearchaeaceae</taxon>
        <taxon>Promethearchaeum</taxon>
    </lineage>
</organism>
<dbReference type="InterPro" id="IPR008930">
    <property type="entry name" value="Terpenoid_cyclase/PrenylTrfase"/>
</dbReference>
<evidence type="ECO:0000313" key="1">
    <source>
        <dbReference type="EMBL" id="QEE17302.2"/>
    </source>
</evidence>